<evidence type="ECO:0000313" key="2">
    <source>
        <dbReference type="Proteomes" id="UP000262177"/>
    </source>
</evidence>
<organism evidence="1 2">
    <name type="scientific">Bifidobacterium bifidum LMG 13195</name>
    <dbReference type="NCBI Taxonomy" id="1207542"/>
    <lineage>
        <taxon>Bacteria</taxon>
        <taxon>Bacillati</taxon>
        <taxon>Actinomycetota</taxon>
        <taxon>Actinomycetes</taxon>
        <taxon>Bifidobacteriales</taxon>
        <taxon>Bifidobacteriaceae</taxon>
        <taxon>Bifidobacterium</taxon>
    </lineage>
</organism>
<protein>
    <submittedName>
        <fullName evidence="1">Uncharacterized protein</fullName>
    </submittedName>
</protein>
<proteinExistence type="predicted"/>
<sequence>MMTNGSPTTHKAAEYTIVGGIQRRANRDLNHRAAENCTQ</sequence>
<evidence type="ECO:0000313" key="1">
    <source>
        <dbReference type="EMBL" id="BBA47591.1"/>
    </source>
</evidence>
<reference evidence="1 2" key="1">
    <citation type="journal article" date="2017" name="Biosci. Biotechnol. Biochem.">
        <title>Identification and characterization of a sulfoglycosidase from Bifidobacterium bifidum implicated in mucin glycan utilization.</title>
        <authorList>
            <person name="Katoh T."/>
            <person name="Maeshibu T."/>
            <person name="Kikkawa K."/>
            <person name="Gotoh A."/>
            <person name="Tomabechi Y."/>
            <person name="Nakamura M."/>
            <person name="Liao W.-H."/>
            <person name="Yamaguchi M."/>
            <person name="Ashida H."/>
            <person name="Yamamoto K."/>
            <person name="Katayama T."/>
        </authorList>
    </citation>
    <scope>NUCLEOTIDE SEQUENCE [LARGE SCALE GENOMIC DNA]</scope>
    <source>
        <strain evidence="1 2">JCM 7004</strain>
    </source>
</reference>
<gene>
    <name evidence="1" type="ORF">BBJK_00819</name>
</gene>
<dbReference type="Proteomes" id="UP000262177">
    <property type="component" value="Chromosome"/>
</dbReference>
<dbReference type="AlphaFoldDB" id="A0A286TB20"/>
<dbReference type="EMBL" id="AP018131">
    <property type="protein sequence ID" value="BBA47591.1"/>
    <property type="molecule type" value="Genomic_DNA"/>
</dbReference>
<accession>A0A286TB20</accession>
<name>A0A286TB20_BIFBI</name>